<dbReference type="PROSITE" id="PS50110">
    <property type="entry name" value="RESPONSE_REGULATORY"/>
    <property type="match status" value="1"/>
</dbReference>
<feature type="domain" description="Response regulatory" evidence="2">
    <location>
        <begin position="4"/>
        <end position="117"/>
    </location>
</feature>
<feature type="domain" description="HTH LytTR-type" evidence="3">
    <location>
        <begin position="143"/>
        <end position="247"/>
    </location>
</feature>
<proteinExistence type="predicted"/>
<keyword evidence="5" id="KW-1185">Reference proteome</keyword>
<dbReference type="Pfam" id="PF00072">
    <property type="entry name" value="Response_reg"/>
    <property type="match status" value="1"/>
</dbReference>
<dbReference type="SMART" id="SM00850">
    <property type="entry name" value="LytTR"/>
    <property type="match status" value="1"/>
</dbReference>
<sequence length="247" mass="27419">MTLRTVVCDDEPPALELLCDLLRATGDVEIDEACQSVDAAIERINRGGIDLAVFDIEMPGSSGVEAWSQISVEPKPLLVFATAHPEYALEAFDIDAIDYLVKPLEQDRVNKAVEKAQRMHRLIASVQPEVPAESSALEQGETIKVRDGGRVHFIPYEEVTWIEAAGDYSLVHTADKEFAMRTTISALEKQLPDDRFVRIHRSTIIARGHVREARLLAKGEAMITLDTGIKVRASRSYRKVIRELTGG</sequence>
<dbReference type="Gene3D" id="3.40.50.2300">
    <property type="match status" value="1"/>
</dbReference>
<accession>A0ABV7MAQ2</accession>
<dbReference type="RefSeq" id="WP_189570712.1">
    <property type="nucleotide sequence ID" value="NZ_BMXU01000001.1"/>
</dbReference>
<dbReference type="InterPro" id="IPR001789">
    <property type="entry name" value="Sig_transdc_resp-reg_receiver"/>
</dbReference>
<dbReference type="Pfam" id="PF04397">
    <property type="entry name" value="LytTR"/>
    <property type="match status" value="1"/>
</dbReference>
<dbReference type="InterPro" id="IPR046947">
    <property type="entry name" value="LytR-like"/>
</dbReference>
<evidence type="ECO:0000313" key="5">
    <source>
        <dbReference type="Proteomes" id="UP001595607"/>
    </source>
</evidence>
<organism evidence="4 5">
    <name type="scientific">Parvularcula lutaonensis</name>
    <dbReference type="NCBI Taxonomy" id="491923"/>
    <lineage>
        <taxon>Bacteria</taxon>
        <taxon>Pseudomonadati</taxon>
        <taxon>Pseudomonadota</taxon>
        <taxon>Alphaproteobacteria</taxon>
        <taxon>Parvularculales</taxon>
        <taxon>Parvularculaceae</taxon>
        <taxon>Parvularcula</taxon>
    </lineage>
</organism>
<gene>
    <name evidence="4" type="ORF">ACFONP_06855</name>
</gene>
<comment type="caution">
    <text evidence="4">The sequence shown here is derived from an EMBL/GenBank/DDBJ whole genome shotgun (WGS) entry which is preliminary data.</text>
</comment>
<name>A0ABV7MAQ2_9PROT</name>
<protein>
    <submittedName>
        <fullName evidence="4">LytR/AlgR family response regulator transcription factor</fullName>
    </submittedName>
</protein>
<keyword evidence="1" id="KW-0597">Phosphoprotein</keyword>
<dbReference type="Proteomes" id="UP001595607">
    <property type="component" value="Unassembled WGS sequence"/>
</dbReference>
<evidence type="ECO:0000259" key="3">
    <source>
        <dbReference type="PROSITE" id="PS50930"/>
    </source>
</evidence>
<dbReference type="SMART" id="SM00448">
    <property type="entry name" value="REC"/>
    <property type="match status" value="1"/>
</dbReference>
<dbReference type="InterPro" id="IPR007492">
    <property type="entry name" value="LytTR_DNA-bd_dom"/>
</dbReference>
<evidence type="ECO:0000313" key="4">
    <source>
        <dbReference type="EMBL" id="MFC3302448.1"/>
    </source>
</evidence>
<dbReference type="EMBL" id="JBHRVA010000002">
    <property type="protein sequence ID" value="MFC3302448.1"/>
    <property type="molecule type" value="Genomic_DNA"/>
</dbReference>
<evidence type="ECO:0000259" key="2">
    <source>
        <dbReference type="PROSITE" id="PS50110"/>
    </source>
</evidence>
<dbReference type="Gene3D" id="2.40.50.1020">
    <property type="entry name" value="LytTr DNA-binding domain"/>
    <property type="match status" value="1"/>
</dbReference>
<feature type="modified residue" description="4-aspartylphosphate" evidence="1">
    <location>
        <position position="55"/>
    </location>
</feature>
<dbReference type="PANTHER" id="PTHR37299">
    <property type="entry name" value="TRANSCRIPTIONAL REGULATOR-RELATED"/>
    <property type="match status" value="1"/>
</dbReference>
<dbReference type="InterPro" id="IPR011006">
    <property type="entry name" value="CheY-like_superfamily"/>
</dbReference>
<reference evidence="5" key="1">
    <citation type="journal article" date="2019" name="Int. J. Syst. Evol. Microbiol.">
        <title>The Global Catalogue of Microorganisms (GCM) 10K type strain sequencing project: providing services to taxonomists for standard genome sequencing and annotation.</title>
        <authorList>
            <consortium name="The Broad Institute Genomics Platform"/>
            <consortium name="The Broad Institute Genome Sequencing Center for Infectious Disease"/>
            <person name="Wu L."/>
            <person name="Ma J."/>
        </authorList>
    </citation>
    <scope>NUCLEOTIDE SEQUENCE [LARGE SCALE GENOMIC DNA]</scope>
    <source>
        <strain evidence="5">KCTC 22245</strain>
    </source>
</reference>
<evidence type="ECO:0000256" key="1">
    <source>
        <dbReference type="PROSITE-ProRule" id="PRU00169"/>
    </source>
</evidence>
<dbReference type="SUPFAM" id="SSF52172">
    <property type="entry name" value="CheY-like"/>
    <property type="match status" value="1"/>
</dbReference>
<dbReference type="PANTHER" id="PTHR37299:SF1">
    <property type="entry name" value="STAGE 0 SPORULATION PROTEIN A HOMOLOG"/>
    <property type="match status" value="1"/>
</dbReference>
<dbReference type="PROSITE" id="PS50930">
    <property type="entry name" value="HTH_LYTTR"/>
    <property type="match status" value="1"/>
</dbReference>